<sequence length="467" mass="53200">MRFPSSIFVSVSLFTAETTAALYLSSTYRSAGDQIWQGLTLLFTLVPSVLVQLTLTFIHRDLSRDRPLILLLHILQLGPIVRCLEAFCIYGSVGRVEEPYVSITRKKQMPRRGQAEEVERQVGQAEGKLFTHRAAFARTSVIQAFLGSAPQLTLQLYICVLQQGVSIGRGTLMVISLLSIVYGALRCNILAIKIKYDDYEVDVRPMAYVCIFLWRSFEIATRVVVLVLFSSVLQLWILPVVLLNFLVFFLYPWILFWQSHSPFPENIEKTLTRVGTTIVLCMLTFLYAGINMFCWSAVQVKLSDPDLINKSQNWYRMAVYYMLRFVENASLLLLWYIYKTDIYKFICAPLLVLQLLVAYAIAIFFMLVFYQFCHPCRRLFSSSMTQGLWDCSSLLCLMCSSGSPQNRPMMKEAPTPSAPKEPATQRKCGAMKRPETRVKNQVRCTPTLVKSILSSKGVGLQLLYQCS</sequence>
<dbReference type="Pfam" id="PF09815">
    <property type="entry name" value="XK-related"/>
    <property type="match status" value="1"/>
</dbReference>
<dbReference type="InterPro" id="IPR051773">
    <property type="entry name" value="XK-related_adapter"/>
</dbReference>
<comment type="similarity">
    <text evidence="2 6">Belongs to the XK family.</text>
</comment>
<proteinExistence type="inferred from homology"/>
<name>A0A3P9D6E2_9CICH</name>
<evidence type="ECO:0000313" key="8">
    <source>
        <dbReference type="Ensembl" id="ENSMZEP00005029909.1"/>
    </source>
</evidence>
<keyword evidence="5 6" id="KW-0472">Membrane</keyword>
<feature type="transmembrane region" description="Helical" evidence="6">
    <location>
        <begin position="318"/>
        <end position="338"/>
    </location>
</feature>
<evidence type="ECO:0000256" key="7">
    <source>
        <dbReference type="SAM" id="MobiDB-lite"/>
    </source>
</evidence>
<feature type="transmembrane region" description="Helical" evidence="6">
    <location>
        <begin position="235"/>
        <end position="256"/>
    </location>
</feature>
<accession>A0A3P9D6E2</accession>
<feature type="transmembrane region" description="Helical" evidence="6">
    <location>
        <begin position="277"/>
        <end position="298"/>
    </location>
</feature>
<dbReference type="PANTHER" id="PTHR14297">
    <property type="entry name" value="MEMBRANE TRANSPORT PROTEIN XK FAMILY MEMBER"/>
    <property type="match status" value="1"/>
</dbReference>
<protein>
    <recommendedName>
        <fullName evidence="6">XK-related protein</fullName>
    </recommendedName>
</protein>
<comment type="subcellular location">
    <subcellularLocation>
        <location evidence="1 6">Membrane</location>
        <topology evidence="1 6">Multi-pass membrane protein</topology>
    </subcellularLocation>
</comment>
<organism evidence="8 9">
    <name type="scientific">Maylandia zebra</name>
    <name type="common">zebra mbuna</name>
    <dbReference type="NCBI Taxonomy" id="106582"/>
    <lineage>
        <taxon>Eukaryota</taxon>
        <taxon>Metazoa</taxon>
        <taxon>Chordata</taxon>
        <taxon>Craniata</taxon>
        <taxon>Vertebrata</taxon>
        <taxon>Euteleostomi</taxon>
        <taxon>Actinopterygii</taxon>
        <taxon>Neopterygii</taxon>
        <taxon>Teleostei</taxon>
        <taxon>Neoteleostei</taxon>
        <taxon>Acanthomorphata</taxon>
        <taxon>Ovalentaria</taxon>
        <taxon>Cichlomorphae</taxon>
        <taxon>Cichliformes</taxon>
        <taxon>Cichlidae</taxon>
        <taxon>African cichlids</taxon>
        <taxon>Pseudocrenilabrinae</taxon>
        <taxon>Haplochromini</taxon>
        <taxon>Maylandia</taxon>
        <taxon>Maylandia zebra complex</taxon>
    </lineage>
</organism>
<dbReference type="AlphaFoldDB" id="A0A3P9D6E2"/>
<dbReference type="InterPro" id="IPR018629">
    <property type="entry name" value="XK-rel"/>
</dbReference>
<feature type="transmembrane region" description="Helical" evidence="6">
    <location>
        <begin position="166"/>
        <end position="185"/>
    </location>
</feature>
<dbReference type="PANTHER" id="PTHR14297:SF8">
    <property type="entry name" value="ENDOPLASMIC RETICULUM MEMBRANE ADAPTER PROTEIN XK"/>
    <property type="match status" value="1"/>
</dbReference>
<evidence type="ECO:0000256" key="3">
    <source>
        <dbReference type="ARBA" id="ARBA00022692"/>
    </source>
</evidence>
<evidence type="ECO:0000256" key="6">
    <source>
        <dbReference type="RuleBase" id="RU910716"/>
    </source>
</evidence>
<feature type="region of interest" description="Disordered" evidence="7">
    <location>
        <begin position="407"/>
        <end position="430"/>
    </location>
</feature>
<feature type="transmembrane region" description="Helical" evidence="6">
    <location>
        <begin position="350"/>
        <end position="372"/>
    </location>
</feature>
<reference evidence="8" key="3">
    <citation type="submission" date="2025-09" db="UniProtKB">
        <authorList>
            <consortium name="Ensembl"/>
        </authorList>
    </citation>
    <scope>IDENTIFICATION</scope>
</reference>
<dbReference type="GO" id="GO:0005886">
    <property type="term" value="C:plasma membrane"/>
    <property type="evidence" value="ECO:0007669"/>
    <property type="project" value="UniProtKB-ARBA"/>
</dbReference>
<dbReference type="Ensembl" id="ENSMZET00005030852.1">
    <property type="protein sequence ID" value="ENSMZEP00005029909.1"/>
    <property type="gene ID" value="ENSMZEG00005022286.1"/>
</dbReference>
<keyword evidence="4 6" id="KW-1133">Transmembrane helix</keyword>
<reference evidence="8" key="2">
    <citation type="submission" date="2025-08" db="UniProtKB">
        <authorList>
            <consortium name="Ensembl"/>
        </authorList>
    </citation>
    <scope>IDENTIFICATION</scope>
</reference>
<evidence type="ECO:0000256" key="4">
    <source>
        <dbReference type="ARBA" id="ARBA00022989"/>
    </source>
</evidence>
<evidence type="ECO:0000256" key="1">
    <source>
        <dbReference type="ARBA" id="ARBA00004141"/>
    </source>
</evidence>
<dbReference type="Proteomes" id="UP000265160">
    <property type="component" value="LG16"/>
</dbReference>
<reference evidence="8 9" key="1">
    <citation type="journal article" date="2014" name="Nature">
        <title>The genomic substrate for adaptive radiation in African cichlid fish.</title>
        <authorList>
            <person name="Brawand D."/>
            <person name="Wagner C.E."/>
            <person name="Li Y.I."/>
            <person name="Malinsky M."/>
            <person name="Keller I."/>
            <person name="Fan S."/>
            <person name="Simakov O."/>
            <person name="Ng A.Y."/>
            <person name="Lim Z.W."/>
            <person name="Bezault E."/>
            <person name="Turner-Maier J."/>
            <person name="Johnson J."/>
            <person name="Alcazar R."/>
            <person name="Noh H.J."/>
            <person name="Russell P."/>
            <person name="Aken B."/>
            <person name="Alfoldi J."/>
            <person name="Amemiya C."/>
            <person name="Azzouzi N."/>
            <person name="Baroiller J.F."/>
            <person name="Barloy-Hubler F."/>
            <person name="Berlin A."/>
            <person name="Bloomquist R."/>
            <person name="Carleton K.L."/>
            <person name="Conte M.A."/>
            <person name="D'Cotta H."/>
            <person name="Eshel O."/>
            <person name="Gaffney L."/>
            <person name="Galibert F."/>
            <person name="Gante H.F."/>
            <person name="Gnerre S."/>
            <person name="Greuter L."/>
            <person name="Guyon R."/>
            <person name="Haddad N.S."/>
            <person name="Haerty W."/>
            <person name="Harris R.M."/>
            <person name="Hofmann H.A."/>
            <person name="Hourlier T."/>
            <person name="Hulata G."/>
            <person name="Jaffe D.B."/>
            <person name="Lara M."/>
            <person name="Lee A.P."/>
            <person name="MacCallum I."/>
            <person name="Mwaiko S."/>
            <person name="Nikaido M."/>
            <person name="Nishihara H."/>
            <person name="Ozouf-Costaz C."/>
            <person name="Penman D.J."/>
            <person name="Przybylski D."/>
            <person name="Rakotomanga M."/>
            <person name="Renn S.C.P."/>
            <person name="Ribeiro F.J."/>
            <person name="Ron M."/>
            <person name="Salzburger W."/>
            <person name="Sanchez-Pulido L."/>
            <person name="Santos M.E."/>
            <person name="Searle S."/>
            <person name="Sharpe T."/>
            <person name="Swofford R."/>
            <person name="Tan F.J."/>
            <person name="Williams L."/>
            <person name="Young S."/>
            <person name="Yin S."/>
            <person name="Okada N."/>
            <person name="Kocher T.D."/>
            <person name="Miska E.A."/>
            <person name="Lander E.S."/>
            <person name="Venkatesh B."/>
            <person name="Fernald R.D."/>
            <person name="Meyer A."/>
            <person name="Ponting C.P."/>
            <person name="Streelman J.T."/>
            <person name="Lindblad-Toh K."/>
            <person name="Seehausen O."/>
            <person name="Di Palma F."/>
        </authorList>
    </citation>
    <scope>NUCLEOTIDE SEQUENCE</scope>
</reference>
<feature type="transmembrane region" description="Helical" evidence="6">
    <location>
        <begin position="36"/>
        <end position="58"/>
    </location>
</feature>
<keyword evidence="9" id="KW-1185">Reference proteome</keyword>
<evidence type="ECO:0000313" key="9">
    <source>
        <dbReference type="Proteomes" id="UP000265160"/>
    </source>
</evidence>
<keyword evidence="3 6" id="KW-0812">Transmembrane</keyword>
<evidence type="ECO:0000256" key="2">
    <source>
        <dbReference type="ARBA" id="ARBA00008789"/>
    </source>
</evidence>
<evidence type="ECO:0000256" key="5">
    <source>
        <dbReference type="ARBA" id="ARBA00023136"/>
    </source>
</evidence>
<dbReference type="GeneTree" id="ENSGT00390000003231"/>